<dbReference type="Pfam" id="PF00440">
    <property type="entry name" value="TetR_N"/>
    <property type="match status" value="1"/>
</dbReference>
<dbReference type="RefSeq" id="WP_280760499.1">
    <property type="nucleotide sequence ID" value="NZ_JARXVC010000005.1"/>
</dbReference>
<name>A0ABT6MA40_9NOCA</name>
<protein>
    <submittedName>
        <fullName evidence="6">AcrR family transcriptional regulator</fullName>
    </submittedName>
</protein>
<dbReference type="PANTHER" id="PTHR30055">
    <property type="entry name" value="HTH-TYPE TRANSCRIPTIONAL REGULATOR RUTR"/>
    <property type="match status" value="1"/>
</dbReference>
<evidence type="ECO:0000313" key="7">
    <source>
        <dbReference type="Proteomes" id="UP001160334"/>
    </source>
</evidence>
<comment type="caution">
    <text evidence="6">The sequence shown here is derived from an EMBL/GenBank/DDBJ whole genome shotgun (WGS) entry which is preliminary data.</text>
</comment>
<dbReference type="SUPFAM" id="SSF46689">
    <property type="entry name" value="Homeodomain-like"/>
    <property type="match status" value="1"/>
</dbReference>
<dbReference type="PANTHER" id="PTHR30055:SF234">
    <property type="entry name" value="HTH-TYPE TRANSCRIPTIONAL REGULATOR BETI"/>
    <property type="match status" value="1"/>
</dbReference>
<dbReference type="PROSITE" id="PS50977">
    <property type="entry name" value="HTH_TETR_2"/>
    <property type="match status" value="1"/>
</dbReference>
<dbReference type="Gene3D" id="1.10.357.10">
    <property type="entry name" value="Tetracycline Repressor, domain 2"/>
    <property type="match status" value="1"/>
</dbReference>
<dbReference type="PRINTS" id="PR00455">
    <property type="entry name" value="HTHTETR"/>
</dbReference>
<dbReference type="SUPFAM" id="SSF55781">
    <property type="entry name" value="GAF domain-like"/>
    <property type="match status" value="1"/>
</dbReference>
<evidence type="ECO:0000256" key="4">
    <source>
        <dbReference type="PROSITE-ProRule" id="PRU00335"/>
    </source>
</evidence>
<sequence length="196" mass="20608">MGRKPVYDEDRLLDTARELAAEGGPAAVTMAAVARRSGAPSGSVYHRFPDRPALLAALWLRSVTQFQAGFVIALDSEPGSAGLVAAARHVVSWCRDNPADATVLLWGAESFGRPDWSATASEALAAANGRVFAALHAAARGVGAANDDDVDFVDLAVVEVPYAIVRRRLRSGETLPEGAEDTAAEAARALLDRIES</sequence>
<evidence type="ECO:0000259" key="5">
    <source>
        <dbReference type="PROSITE" id="PS50977"/>
    </source>
</evidence>
<evidence type="ECO:0000256" key="2">
    <source>
        <dbReference type="ARBA" id="ARBA00023125"/>
    </source>
</evidence>
<keyword evidence="3" id="KW-0804">Transcription</keyword>
<proteinExistence type="predicted"/>
<keyword evidence="2 4" id="KW-0238">DNA-binding</keyword>
<reference evidence="6 7" key="1">
    <citation type="submission" date="2023-04" db="EMBL/GenBank/DDBJ databases">
        <title>Forest soil microbial communities from Buena Vista Peninsula, Colon Province, Panama.</title>
        <authorList>
            <person name="Bouskill N."/>
        </authorList>
    </citation>
    <scope>NUCLEOTIDE SEQUENCE [LARGE SCALE GENOMIC DNA]</scope>
    <source>
        <strain evidence="6 7">CFH S0262</strain>
    </source>
</reference>
<feature type="domain" description="HTH tetR-type" evidence="5">
    <location>
        <begin position="6"/>
        <end position="66"/>
    </location>
</feature>
<evidence type="ECO:0000313" key="6">
    <source>
        <dbReference type="EMBL" id="MDH6281167.1"/>
    </source>
</evidence>
<evidence type="ECO:0000256" key="1">
    <source>
        <dbReference type="ARBA" id="ARBA00023015"/>
    </source>
</evidence>
<keyword evidence="1" id="KW-0805">Transcription regulation</keyword>
<keyword evidence="7" id="KW-1185">Reference proteome</keyword>
<dbReference type="Proteomes" id="UP001160334">
    <property type="component" value="Unassembled WGS sequence"/>
</dbReference>
<gene>
    <name evidence="6" type="ORF">M2280_002387</name>
</gene>
<accession>A0ABT6MA40</accession>
<dbReference type="EMBL" id="JARXVC010000005">
    <property type="protein sequence ID" value="MDH6281167.1"/>
    <property type="molecule type" value="Genomic_DNA"/>
</dbReference>
<dbReference type="InterPro" id="IPR001647">
    <property type="entry name" value="HTH_TetR"/>
</dbReference>
<feature type="DNA-binding region" description="H-T-H motif" evidence="4">
    <location>
        <begin position="29"/>
        <end position="48"/>
    </location>
</feature>
<dbReference type="InterPro" id="IPR050109">
    <property type="entry name" value="HTH-type_TetR-like_transc_reg"/>
</dbReference>
<organism evidence="6 7">
    <name type="scientific">Prescottella agglutinans</name>
    <dbReference type="NCBI Taxonomy" id="1644129"/>
    <lineage>
        <taxon>Bacteria</taxon>
        <taxon>Bacillati</taxon>
        <taxon>Actinomycetota</taxon>
        <taxon>Actinomycetes</taxon>
        <taxon>Mycobacteriales</taxon>
        <taxon>Nocardiaceae</taxon>
        <taxon>Prescottella</taxon>
    </lineage>
</organism>
<evidence type="ECO:0000256" key="3">
    <source>
        <dbReference type="ARBA" id="ARBA00023163"/>
    </source>
</evidence>
<dbReference type="InterPro" id="IPR009057">
    <property type="entry name" value="Homeodomain-like_sf"/>
</dbReference>